<dbReference type="EMBL" id="JBHSBM010000018">
    <property type="protein sequence ID" value="MFC4060253.1"/>
    <property type="molecule type" value="Genomic_DNA"/>
</dbReference>
<accession>A0ABV8ICM7</accession>
<name>A0ABV8ICM7_9ACTN</name>
<proteinExistence type="predicted"/>
<dbReference type="Proteomes" id="UP001595850">
    <property type="component" value="Unassembled WGS sequence"/>
</dbReference>
<reference evidence="2" key="1">
    <citation type="journal article" date="2019" name="Int. J. Syst. Evol. Microbiol.">
        <title>The Global Catalogue of Microorganisms (GCM) 10K type strain sequencing project: providing services to taxonomists for standard genome sequencing and annotation.</title>
        <authorList>
            <consortium name="The Broad Institute Genomics Platform"/>
            <consortium name="The Broad Institute Genome Sequencing Center for Infectious Disease"/>
            <person name="Wu L."/>
            <person name="Ma J."/>
        </authorList>
    </citation>
    <scope>NUCLEOTIDE SEQUENCE [LARGE SCALE GENOMIC DNA]</scope>
    <source>
        <strain evidence="2">TBRC 4489</strain>
    </source>
</reference>
<evidence type="ECO:0008006" key="3">
    <source>
        <dbReference type="Google" id="ProtNLM"/>
    </source>
</evidence>
<evidence type="ECO:0000313" key="1">
    <source>
        <dbReference type="EMBL" id="MFC4060253.1"/>
    </source>
</evidence>
<organism evidence="1 2">
    <name type="scientific">Planomonospora corallina</name>
    <dbReference type="NCBI Taxonomy" id="1806052"/>
    <lineage>
        <taxon>Bacteria</taxon>
        <taxon>Bacillati</taxon>
        <taxon>Actinomycetota</taxon>
        <taxon>Actinomycetes</taxon>
        <taxon>Streptosporangiales</taxon>
        <taxon>Streptosporangiaceae</taxon>
        <taxon>Planomonospora</taxon>
    </lineage>
</organism>
<comment type="caution">
    <text evidence="1">The sequence shown here is derived from an EMBL/GenBank/DDBJ whole genome shotgun (WGS) entry which is preliminary data.</text>
</comment>
<sequence>MSVKVTVRLDRAALERLTVDPSSSIPRQVHARVILTEARAKHLAPVDTGRLRSSIYTDGPRRAGPRLRWEVIAGVAYASWIHDGRREYRRGTGRIIRAKAGSRPFLAQALGEVFG</sequence>
<protein>
    <recommendedName>
        <fullName evidence="3">HK97 gp10 family phage protein</fullName>
    </recommendedName>
</protein>
<gene>
    <name evidence="1" type="ORF">ACFOWE_18265</name>
</gene>
<dbReference type="RefSeq" id="WP_377289328.1">
    <property type="nucleotide sequence ID" value="NZ_JBHSBM010000018.1"/>
</dbReference>
<keyword evidence="2" id="KW-1185">Reference proteome</keyword>
<evidence type="ECO:0000313" key="2">
    <source>
        <dbReference type="Proteomes" id="UP001595850"/>
    </source>
</evidence>